<dbReference type="InterPro" id="IPR014352">
    <property type="entry name" value="FERM/acyl-CoA-bd_prot_sf"/>
</dbReference>
<feature type="region of interest" description="Disordered" evidence="10">
    <location>
        <begin position="1100"/>
        <end position="1157"/>
    </location>
</feature>
<dbReference type="SMART" id="SM00295">
    <property type="entry name" value="B41"/>
    <property type="match status" value="1"/>
</dbReference>
<feature type="region of interest" description="Disordered" evidence="10">
    <location>
        <begin position="1661"/>
        <end position="1762"/>
    </location>
</feature>
<dbReference type="InterPro" id="IPR000387">
    <property type="entry name" value="Tyr_Pase_dom"/>
</dbReference>
<dbReference type="GeneTree" id="ENSGT00940000155133"/>
<evidence type="ECO:0000256" key="1">
    <source>
        <dbReference type="ARBA" id="ARBA00004123"/>
    </source>
</evidence>
<dbReference type="InterPro" id="IPR000242">
    <property type="entry name" value="PTP_cat"/>
</dbReference>
<proteinExistence type="inferred from homology"/>
<feature type="binding site" evidence="9">
    <location>
        <position position="2568"/>
    </location>
    <ligand>
        <name>substrate</name>
    </ligand>
</feature>
<dbReference type="GO" id="GO:1904890">
    <property type="term" value="P:negative regulation of excitatory synapse assembly"/>
    <property type="evidence" value="ECO:0000318"/>
    <property type="project" value="GO_Central"/>
</dbReference>
<reference evidence="17 18" key="1">
    <citation type="journal article" date="2007" name="Nature">
        <title>The medaka draft genome and insights into vertebrate genome evolution.</title>
        <authorList>
            <person name="Kasahara M."/>
            <person name="Naruse K."/>
            <person name="Sasaki S."/>
            <person name="Nakatani Y."/>
            <person name="Qu W."/>
            <person name="Ahsan B."/>
            <person name="Yamada T."/>
            <person name="Nagayasu Y."/>
            <person name="Doi K."/>
            <person name="Kasai Y."/>
            <person name="Jindo T."/>
            <person name="Kobayashi D."/>
            <person name="Shimada A."/>
            <person name="Toyoda A."/>
            <person name="Kuroki Y."/>
            <person name="Fujiyama A."/>
            <person name="Sasaki T."/>
            <person name="Shimizu A."/>
            <person name="Asakawa S."/>
            <person name="Shimizu N."/>
            <person name="Hashimoto S."/>
            <person name="Yang J."/>
            <person name="Lee Y."/>
            <person name="Matsushima K."/>
            <person name="Sugano S."/>
            <person name="Sakaizumi M."/>
            <person name="Narita T."/>
            <person name="Ohishi K."/>
            <person name="Haga S."/>
            <person name="Ohta F."/>
            <person name="Nomoto H."/>
            <person name="Nogata K."/>
            <person name="Morishita T."/>
            <person name="Endo T."/>
            <person name="Shin-I T."/>
            <person name="Takeda H."/>
            <person name="Morishita S."/>
            <person name="Kohara Y."/>
        </authorList>
    </citation>
    <scope>NUCLEOTIDE SEQUENCE [LARGE SCALE GENOMIC DNA]</scope>
    <source>
        <strain evidence="17 18">Hd-rR</strain>
    </source>
</reference>
<dbReference type="Pfam" id="PF09380">
    <property type="entry name" value="FERM_C"/>
    <property type="match status" value="1"/>
</dbReference>
<dbReference type="SUPFAM" id="SSF50729">
    <property type="entry name" value="PH domain-like"/>
    <property type="match status" value="1"/>
</dbReference>
<dbReference type="Pfam" id="PF00102">
    <property type="entry name" value="Y_phosphatase"/>
    <property type="match status" value="1"/>
</dbReference>
<dbReference type="PRINTS" id="PR00935">
    <property type="entry name" value="BAND41"/>
</dbReference>
<reference evidence="17" key="2">
    <citation type="submission" date="2025-08" db="UniProtKB">
        <authorList>
            <consortium name="Ensembl"/>
        </authorList>
    </citation>
    <scope>IDENTIFICATION</scope>
    <source>
        <strain evidence="17">Hd-rR</strain>
    </source>
</reference>
<evidence type="ECO:0000256" key="3">
    <source>
        <dbReference type="ARBA" id="ARBA00009649"/>
    </source>
</evidence>
<feature type="domain" description="KIND" evidence="16">
    <location>
        <begin position="61"/>
        <end position="244"/>
    </location>
</feature>
<dbReference type="SMART" id="SM00228">
    <property type="entry name" value="PDZ"/>
    <property type="match status" value="6"/>
</dbReference>
<name>A0A3B3HSG4_ORYLA</name>
<feature type="binding site" evidence="9">
    <location>
        <begin position="2524"/>
        <end position="2530"/>
    </location>
    <ligand>
        <name>substrate</name>
    </ligand>
</feature>
<feature type="region of interest" description="Disordered" evidence="10">
    <location>
        <begin position="1777"/>
        <end position="1822"/>
    </location>
</feature>
<evidence type="ECO:0000256" key="10">
    <source>
        <dbReference type="SAM" id="MobiDB-lite"/>
    </source>
</evidence>
<feature type="region of interest" description="Disordered" evidence="10">
    <location>
        <begin position="1268"/>
        <end position="1336"/>
    </location>
</feature>
<keyword evidence="5" id="KW-0677">Repeat</keyword>
<feature type="compositionally biased region" description="Low complexity" evidence="10">
    <location>
        <begin position="1297"/>
        <end position="1316"/>
    </location>
</feature>
<keyword evidence="11" id="KW-0812">Transmembrane</keyword>
<reference evidence="17" key="3">
    <citation type="submission" date="2025-09" db="UniProtKB">
        <authorList>
            <consortium name="Ensembl"/>
        </authorList>
    </citation>
    <scope>IDENTIFICATION</scope>
    <source>
        <strain evidence="17">Hd-rR</strain>
    </source>
</reference>
<feature type="compositionally biased region" description="Low complexity" evidence="10">
    <location>
        <begin position="488"/>
        <end position="501"/>
    </location>
</feature>
<evidence type="ECO:0000259" key="13">
    <source>
        <dbReference type="PROSITE" id="PS50056"/>
    </source>
</evidence>
<dbReference type="InterPro" id="IPR018979">
    <property type="entry name" value="FERM_N"/>
</dbReference>
<feature type="compositionally biased region" description="Low complexity" evidence="10">
    <location>
        <begin position="1125"/>
        <end position="1143"/>
    </location>
</feature>
<feature type="active site" description="Phosphocysteine intermediate" evidence="8">
    <location>
        <position position="2524"/>
    </location>
</feature>
<dbReference type="InterPro" id="IPR029071">
    <property type="entry name" value="Ubiquitin-like_domsf"/>
</dbReference>
<dbReference type="InterPro" id="IPR012153">
    <property type="entry name" value="PTPN13"/>
</dbReference>
<dbReference type="CDD" id="cd14473">
    <property type="entry name" value="FERM_B-lobe"/>
    <property type="match status" value="1"/>
</dbReference>
<comment type="subcellular location">
    <subcellularLocation>
        <location evidence="2">Cytoplasm</location>
        <location evidence="2">Cytoskeleton</location>
    </subcellularLocation>
    <subcellularLocation>
        <location evidence="1">Nucleus</location>
    </subcellularLocation>
</comment>
<feature type="domain" description="PDZ" evidence="15">
    <location>
        <begin position="1436"/>
        <end position="1521"/>
    </location>
</feature>
<dbReference type="Pfam" id="PF16599">
    <property type="entry name" value="PTN13_u3"/>
    <property type="match status" value="1"/>
</dbReference>
<dbReference type="InterPro" id="IPR011019">
    <property type="entry name" value="KIND_dom"/>
</dbReference>
<evidence type="ECO:0000256" key="4">
    <source>
        <dbReference type="ARBA" id="ARBA00022490"/>
    </source>
</evidence>
<dbReference type="PRINTS" id="PR00700">
    <property type="entry name" value="PRTYPHPHTASE"/>
</dbReference>
<feature type="compositionally biased region" description="Basic and acidic residues" evidence="10">
    <location>
        <begin position="1698"/>
        <end position="1714"/>
    </location>
</feature>
<feature type="region of interest" description="Disordered" evidence="10">
    <location>
        <begin position="2189"/>
        <end position="2251"/>
    </location>
</feature>
<feature type="region of interest" description="Disordered" evidence="10">
    <location>
        <begin position="473"/>
        <end position="547"/>
    </location>
</feature>
<evidence type="ECO:0000256" key="9">
    <source>
        <dbReference type="PIRSR" id="PIRSR000933-51"/>
    </source>
</evidence>
<dbReference type="SUPFAM" id="SSF54236">
    <property type="entry name" value="Ubiquitin-like"/>
    <property type="match status" value="1"/>
</dbReference>
<dbReference type="InParanoid" id="A0A3B3HSG4"/>
<dbReference type="SUPFAM" id="SSF47031">
    <property type="entry name" value="Second domain of FERM"/>
    <property type="match status" value="1"/>
</dbReference>
<dbReference type="InterPro" id="IPR011993">
    <property type="entry name" value="PH-like_dom_sf"/>
</dbReference>
<feature type="compositionally biased region" description="Basic and acidic residues" evidence="10">
    <location>
        <begin position="503"/>
        <end position="513"/>
    </location>
</feature>
<dbReference type="FunFam" id="2.30.29.30:FF:000107">
    <property type="entry name" value="Tyrosine-protein phosphatase non-receptor type 13"/>
    <property type="match status" value="1"/>
</dbReference>
<dbReference type="Gene3D" id="1.20.80.10">
    <property type="match status" value="1"/>
</dbReference>
<dbReference type="PROSITE" id="PS50057">
    <property type="entry name" value="FERM_3"/>
    <property type="match status" value="1"/>
</dbReference>
<feature type="compositionally biased region" description="Basic and acidic residues" evidence="10">
    <location>
        <begin position="1268"/>
        <end position="1289"/>
    </location>
</feature>
<dbReference type="SMART" id="SM01196">
    <property type="entry name" value="FERM_C"/>
    <property type="match status" value="1"/>
</dbReference>
<dbReference type="InterPro" id="IPR036034">
    <property type="entry name" value="PDZ_sf"/>
</dbReference>
<dbReference type="GO" id="GO:0005737">
    <property type="term" value="C:cytoplasm"/>
    <property type="evidence" value="ECO:0000318"/>
    <property type="project" value="GO_Central"/>
</dbReference>
<dbReference type="SMART" id="SM00404">
    <property type="entry name" value="PTPc_motif"/>
    <property type="match status" value="1"/>
</dbReference>
<dbReference type="PROSITE" id="PS50056">
    <property type="entry name" value="TYR_PHOSPHATASE_2"/>
    <property type="match status" value="1"/>
</dbReference>
<feature type="domain" description="PDZ" evidence="15">
    <location>
        <begin position="1167"/>
        <end position="1253"/>
    </location>
</feature>
<evidence type="ECO:0000259" key="15">
    <source>
        <dbReference type="PROSITE" id="PS50106"/>
    </source>
</evidence>
<organism evidence="17 18">
    <name type="scientific">Oryzias latipes</name>
    <name type="common">Japanese rice fish</name>
    <name type="synonym">Japanese killifish</name>
    <dbReference type="NCBI Taxonomy" id="8090"/>
    <lineage>
        <taxon>Eukaryota</taxon>
        <taxon>Metazoa</taxon>
        <taxon>Chordata</taxon>
        <taxon>Craniata</taxon>
        <taxon>Vertebrata</taxon>
        <taxon>Euteleostomi</taxon>
        <taxon>Actinopterygii</taxon>
        <taxon>Neopterygii</taxon>
        <taxon>Teleostei</taxon>
        <taxon>Neoteleostei</taxon>
        <taxon>Acanthomorphata</taxon>
        <taxon>Ovalentaria</taxon>
        <taxon>Atherinomorphae</taxon>
        <taxon>Beloniformes</taxon>
        <taxon>Adrianichthyidae</taxon>
        <taxon>Oryziinae</taxon>
        <taxon>Oryzias</taxon>
    </lineage>
</organism>
<dbReference type="PIRSF" id="PIRSF000933">
    <property type="entry name" value="Tyr-Ptase_nr13"/>
    <property type="match status" value="1"/>
</dbReference>
<dbReference type="Proteomes" id="UP000001038">
    <property type="component" value="Chromosome 12"/>
</dbReference>
<keyword evidence="11" id="KW-0472">Membrane</keyword>
<feature type="compositionally biased region" description="Acidic residues" evidence="10">
    <location>
        <begin position="1390"/>
        <end position="1400"/>
    </location>
</feature>
<feature type="compositionally biased region" description="Basic and acidic residues" evidence="10">
    <location>
        <begin position="2239"/>
        <end position="2250"/>
    </location>
</feature>
<dbReference type="Gene3D" id="1.10.510.10">
    <property type="entry name" value="Transferase(Phosphotransferase) domain 1"/>
    <property type="match status" value="1"/>
</dbReference>
<accession>A0A3B3HSG4</accession>
<dbReference type="PANTHER" id="PTHR46900">
    <property type="entry name" value="TYROSINE-PROTEIN PHOSPHATASE NON-RECEPTOR TYPE 13"/>
    <property type="match status" value="1"/>
</dbReference>
<evidence type="ECO:0000259" key="16">
    <source>
        <dbReference type="PROSITE" id="PS51377"/>
    </source>
</evidence>
<keyword evidence="4" id="KW-0963">Cytoplasm</keyword>
<sequence length="2624" mass="290225">MLFKTFILRTLHHKYSFKGQNKLLVSLFTGSCVSSFVYIKLLFFLKTICFSFYVCLGKMHVSLAEALEVRGGPLQEEEVWALLSQSAESLQELFHKDPSAMGFIISPWSLLLMPSGNISFADEYVTQKDLRAFTAPEVLEGNALNSVSDLEKMHIYSLGMALFWGADYEIPQSQPMKLGEHLNSLLLNMCDEVTVSRMSLRTVLDICSKHIRNSSGDPPFSYIRKLVRLVLGSLSQLDGLVTDRESLPERSKEIRERLRGKGLPAGRSAAPRVLERYRARNQEQTFLNRGLSRSMGSLTIQEMLKGDDGTAPQYSVPDYPTNSESPTELYPKPPSLPHQQSYPHLHPLHPQQKGRPVELDRRSLNFYGGDLGLKQARKSWASSVDLAYIDPDALRFGALEDARKGSSALSTRSAGRRTSPLLATRGRDSRLLEFGGLKTQKPHHFSALSVGSALPGAYDRFKERQRKLQVLQQAVDGPASTHQRYHSDFSSSSESPSVTSSDPEYRQAKKPSEVTRYGSQLALSSDHDALSLTSHSTRRLRQNEGTPEEGLGAELLLQRQEEEVQRLQAHLANRLSRANLYPPDDPQASLVDLQDPVYSSSVPHRKNKNLHGPEFVKMASEPCISLTVPGSIMKRGKAEEVQRKVGVVLLNGQKLELTCDIKAVCKDVLDMVVAHTGLVEHHLFGLAYLKDNEFFFVDPDAKLTKVAPEGWKEEPKKRRSDVPFNLFFRIKFFLDDVNFILHAMTKHQYYLQLRKDILEERMRCETENAMLLASLALQAEFGDYQPELHGKTYFRLEHYLPVSVLDKVDQTTLREELPILHSNYYGASDSEAEFEFLKVNQRLPEYGVHFHRVLPEKRSQTGILLGVYSKGVLIFEVLNGNRTPVLRFPWRETKKITFIKKKICLQNTSDGIKHFFQTDSTKTCQYLLQLCSDQHKFHLQMKARQNNQELQDLQDLQDLENTPLNSLPYSADVRSRGSSVWTGSSDGPAKSLSTRSNPDQIKRISYSELALNKAPLGSVIVHDELHLPGYNPRASTAFPNPSMMSRSHHNLALLPESMDGNQNSRLAISKSSQGLSLFQQHQRASSDTDSLLQLQDKSLGAVSQGSPAWRPKSKKELDSSSMEDGGQAYVVGVSVQGSSGPPSTDSVTDSLKKKLNDLPSPEREIKTVNLKKDVKYGLGFQVVGGENSGRKDLGTLISSLTPGGPADVDGCLKPGDRLISVNGKNLEGLSHSATVDVLQNTPDDVTLVVSQPVERLYKEPFLDFEAKSSFEPSQRRDLDLDTSSEEHPGTRSPSLLSAAKHVSPSSSAHPHGSLSSQDSWKNSAVKISQPPPNGAQQFLERTSVASAFPAGPQHRGAEPNVRLDPTPPALPPKMRKVKVPEAPKATENSDWGDSDMDEETYSNSQETLKVKKECFMENVNGNASGVSSLHPGELYDIELSKIDSSLGISVTGGVDTSVKHGGVYIKALTPKGAADLDGRIQKGDRVVAVNGKSLEGASHQQAVNALRDTGQTVHLSLEKSHLPLDRVSAPVTPRCTVRGINSEPDHAKDREKSSESKDKKDYFFVTKDNVFEVRLLKNTSGLGFSFSRQEQVPGEAHGSSMVRVKKLFPGQPAAESGRIRVGDVILRVNQTPLKGLSQHEVISALRGTGQEVTLLLCRPEHGTLPEMDSSSLTPKPSPRKEPATHADPSLLRTTPDSVDGKKQGPVEAALDRLLGKTPARHNSYSDSTDGDEEVEEAFSAAKLQHSRQTWEQSAYQPSSGDTGLSAFYSPNLSAMRSKKTNRCSSPPMETDLDSLTGGGKPSLSAPSPAPLPPPLPKPLNASIPDNSQVMEELLPEVELKVSLVKSEKGSLGFTLTKGSDHGCYIHDIVQDPAKGDGRLKPGDRMIAVNNTDVSDMGHTEVVNLVRAAPPVVELLVGRILEIPKPPIEAHLLPDICFKSNREPLGLVLDGGSDSMFGVLFVKDIHPGSLASKEGSLKPLDLIHYINGAPTQDLTLSESQRLLELSPKDLALKATRGGIPVYPQEKSVSFLDDNSKIPSSINGFIKDEDSREMKELEALCPSEEDIIKVDLEKSLSGGLGFSVIGGERGIFVKSITPGGVAELSGILQVGDRLLKVNEVLMAGVSHTKAVATIRKAKGVVHLFVSRPPDQNPNTYLAYLPINSDTCNGNTDESENNGVKAKLHALQDELKSNNVPAIPPIDYESDPLEQKREQSAALSEDTDCDGSSLPEDSPVTPRKAGWHEESVDDSRNENYLQMSAGQPEEDEITWGSDELPIENLNSQSKDDEPIITDAELTSLPLVRVVPDGQYTGSKLYSVVRMMKGLLEQNVPLQEFENLQNLQPLDDCLIGQTKENKKKNRYKNIVPFDTTRVVLGKDGGYINANFINIPVKEENFLYIACQGPLPTTLGDFWQMVWEQKSNVIAMMTQEVEGGKVKCQRYWPDTPRTSEMVDDRLQITLIKDQHLDNFVIRLIDVKDVQTNEIQHVTHLNYIGWPDHGTPTQPEQLLTFISYMRHVYRSGPIITHCSAGIGRSGTLICLDVVLGLISKDADFDISDIVRNMRLQRHGMVQTEVNSFYFKFDPITFLLLAGFFSHFVCILQQDQYIFCYQVILYVLRCLQAEENISG</sequence>
<evidence type="ECO:0000259" key="14">
    <source>
        <dbReference type="PROSITE" id="PS50057"/>
    </source>
</evidence>
<feature type="domain" description="PDZ" evidence="15">
    <location>
        <begin position="1938"/>
        <end position="2017"/>
    </location>
</feature>
<dbReference type="InterPro" id="IPR052074">
    <property type="entry name" value="NonRcpt_TyrProt_Phosphatase"/>
</dbReference>
<dbReference type="SMART" id="SM00194">
    <property type="entry name" value="PTPc"/>
    <property type="match status" value="1"/>
</dbReference>
<dbReference type="PANTHER" id="PTHR46900:SF1">
    <property type="entry name" value="TYROSINE-PROTEIN PHOSPHATASE NON-RECEPTOR TYPE 13"/>
    <property type="match status" value="1"/>
</dbReference>
<feature type="compositionally biased region" description="Polar residues" evidence="10">
    <location>
        <begin position="1317"/>
        <end position="1326"/>
    </location>
</feature>
<feature type="domain" description="FERM" evidence="14">
    <location>
        <begin position="643"/>
        <end position="942"/>
    </location>
</feature>
<keyword evidence="6" id="KW-0206">Cytoskeleton</keyword>
<dbReference type="Gene3D" id="2.30.42.10">
    <property type="match status" value="6"/>
</dbReference>
<dbReference type="InterPro" id="IPR019749">
    <property type="entry name" value="Band_41_domain"/>
</dbReference>
<dbReference type="FunFam" id="2.30.42.10:FF:000105">
    <property type="entry name" value="Tyrosine-protein phosphatase non-receptor type 13"/>
    <property type="match status" value="1"/>
</dbReference>
<feature type="domain" description="PDZ" evidence="15">
    <location>
        <begin position="1840"/>
        <end position="1920"/>
    </location>
</feature>
<dbReference type="Gene3D" id="3.90.190.10">
    <property type="entry name" value="Protein tyrosine phosphatase superfamily"/>
    <property type="match status" value="1"/>
</dbReference>
<dbReference type="SMART" id="SM00750">
    <property type="entry name" value="KIND"/>
    <property type="match status" value="1"/>
</dbReference>
<dbReference type="Gene3D" id="2.30.29.30">
    <property type="entry name" value="Pleckstrin-homology domain (PH domain)/Phosphotyrosine-binding domain (PTB)"/>
    <property type="match status" value="1"/>
</dbReference>
<dbReference type="InterPro" id="IPR036085">
    <property type="entry name" value="PAZ_dom_sf"/>
</dbReference>
<feature type="compositionally biased region" description="Low complexity" evidence="10">
    <location>
        <begin position="519"/>
        <end position="535"/>
    </location>
</feature>
<dbReference type="CDD" id="cd06792">
    <property type="entry name" value="PDZ2-PTPN13_FRMPD2-like"/>
    <property type="match status" value="1"/>
</dbReference>
<dbReference type="InterPro" id="IPR029021">
    <property type="entry name" value="Prot-tyrosine_phosphatase-like"/>
</dbReference>
<dbReference type="FunFam" id="2.30.42.10:FF:000084">
    <property type="entry name" value="Tyrosine-protein phosphatase non-receptor type 13"/>
    <property type="match status" value="1"/>
</dbReference>
<keyword evidence="7" id="KW-0539">Nucleus</keyword>
<dbReference type="GO" id="GO:0005634">
    <property type="term" value="C:nucleus"/>
    <property type="evidence" value="ECO:0000318"/>
    <property type="project" value="GO_Central"/>
</dbReference>
<feature type="compositionally biased region" description="Basic and acidic residues" evidence="10">
    <location>
        <begin position="1543"/>
        <end position="1557"/>
    </location>
</feature>
<evidence type="ECO:0000256" key="7">
    <source>
        <dbReference type="ARBA" id="ARBA00023242"/>
    </source>
</evidence>
<dbReference type="SUPFAM" id="SSF50156">
    <property type="entry name" value="PDZ domain-like"/>
    <property type="match status" value="6"/>
</dbReference>
<dbReference type="GO" id="GO:0004725">
    <property type="term" value="F:protein tyrosine phosphatase activity"/>
    <property type="evidence" value="ECO:0000318"/>
    <property type="project" value="GO_Central"/>
</dbReference>
<protein>
    <submittedName>
        <fullName evidence="17">Protein tyrosine phosphatase non-receptor type 13</fullName>
    </submittedName>
</protein>
<feature type="region of interest" description="Disordered" evidence="10">
    <location>
        <begin position="307"/>
        <end position="355"/>
    </location>
</feature>
<feature type="compositionally biased region" description="Pro residues" evidence="10">
    <location>
        <begin position="1807"/>
        <end position="1817"/>
    </location>
</feature>
<dbReference type="InterPro" id="IPR035963">
    <property type="entry name" value="FERM_2"/>
</dbReference>
<dbReference type="SUPFAM" id="SSF52799">
    <property type="entry name" value="(Phosphotyrosine protein) phosphatases II"/>
    <property type="match status" value="1"/>
</dbReference>
<keyword evidence="18" id="KW-1185">Reference proteome</keyword>
<dbReference type="InterPro" id="IPR000299">
    <property type="entry name" value="FERM_domain"/>
</dbReference>
<gene>
    <name evidence="17" type="primary">PTPN13</name>
    <name evidence="17" type="synonym">ptpn13</name>
</gene>
<dbReference type="PROSITE" id="PS50106">
    <property type="entry name" value="PDZ"/>
    <property type="match status" value="6"/>
</dbReference>
<feature type="region of interest" description="Disordered" evidence="10">
    <location>
        <begin position="972"/>
        <end position="997"/>
    </location>
</feature>
<dbReference type="Ensembl" id="ENSORLT00000040324.1">
    <property type="protein sequence ID" value="ENSORLP00000034586.1"/>
    <property type="gene ID" value="ENSORLG00000006294.2"/>
</dbReference>
<feature type="domain" description="Tyrosine-protein phosphatase" evidence="12">
    <location>
        <begin position="2329"/>
        <end position="2612"/>
    </location>
</feature>
<dbReference type="PROSITE" id="PS51377">
    <property type="entry name" value="KIND"/>
    <property type="match status" value="1"/>
</dbReference>
<evidence type="ECO:0000313" key="17">
    <source>
        <dbReference type="Ensembl" id="ENSORLP00000034586.1"/>
    </source>
</evidence>
<evidence type="ECO:0000256" key="8">
    <source>
        <dbReference type="PIRSR" id="PIRSR000933-50"/>
    </source>
</evidence>
<feature type="domain" description="Tyrosine specific protein phosphatases" evidence="13">
    <location>
        <begin position="2505"/>
        <end position="2574"/>
    </location>
</feature>
<dbReference type="Pfam" id="PF00595">
    <property type="entry name" value="PDZ"/>
    <property type="match status" value="6"/>
</dbReference>
<dbReference type="InterPro" id="IPR018980">
    <property type="entry name" value="FERM_PH-like_C"/>
</dbReference>
<comment type="similarity">
    <text evidence="3">Belongs to the protein-tyrosine phosphatase family. Non-receptor class subfamily.</text>
</comment>
<evidence type="ECO:0000256" key="2">
    <source>
        <dbReference type="ARBA" id="ARBA00004245"/>
    </source>
</evidence>
<dbReference type="InterPro" id="IPR001478">
    <property type="entry name" value="PDZ"/>
</dbReference>
<dbReference type="CDD" id="cd06695">
    <property type="entry name" value="PDZ3_PTPN13_FRMPD2-like"/>
    <property type="match status" value="1"/>
</dbReference>
<feature type="transmembrane region" description="Helical" evidence="11">
    <location>
        <begin position="23"/>
        <end position="45"/>
    </location>
</feature>
<dbReference type="GO" id="GO:0051896">
    <property type="term" value="P:regulation of phosphatidylinositol 3-kinase/protein kinase B signal transduction"/>
    <property type="evidence" value="ECO:0000318"/>
    <property type="project" value="GO_Central"/>
</dbReference>
<feature type="binding site" evidence="9">
    <location>
        <position position="2494"/>
    </location>
    <ligand>
        <name>substrate</name>
    </ligand>
</feature>
<dbReference type="CDD" id="cd06696">
    <property type="entry name" value="PDZ4_PTPN13-like"/>
    <property type="match status" value="1"/>
</dbReference>
<dbReference type="PROSITE" id="PS50055">
    <property type="entry name" value="TYR_PHOSPHATASE_PTP"/>
    <property type="match status" value="1"/>
</dbReference>
<dbReference type="CDD" id="cd23072">
    <property type="entry name" value="PDZ1_PTPN13-like"/>
    <property type="match status" value="1"/>
</dbReference>
<dbReference type="CDD" id="cd23060">
    <property type="entry name" value="PDZ5_DrPTPN13-like"/>
    <property type="match status" value="1"/>
</dbReference>
<dbReference type="SUPFAM" id="SSF101690">
    <property type="entry name" value="PAZ domain"/>
    <property type="match status" value="1"/>
</dbReference>
<dbReference type="FunFam" id="3.10.20.90:FF:000082">
    <property type="entry name" value="Tyrosine-protein phosphatase non-receptor type 13"/>
    <property type="match status" value="1"/>
</dbReference>
<dbReference type="InterPro" id="IPR003595">
    <property type="entry name" value="Tyr_Pase_cat"/>
</dbReference>
<dbReference type="CDD" id="cd17195">
    <property type="entry name" value="FERM_F1_PTPN13"/>
    <property type="match status" value="1"/>
</dbReference>
<feature type="region of interest" description="Disordered" evidence="10">
    <location>
        <begin position="1348"/>
        <end position="1402"/>
    </location>
</feature>
<evidence type="ECO:0000313" key="18">
    <source>
        <dbReference type="Proteomes" id="UP000001038"/>
    </source>
</evidence>
<dbReference type="GO" id="GO:0005856">
    <property type="term" value="C:cytoskeleton"/>
    <property type="evidence" value="ECO:0007669"/>
    <property type="project" value="UniProtKB-SubCell"/>
</dbReference>
<dbReference type="Pfam" id="PF09379">
    <property type="entry name" value="FERM_N"/>
    <property type="match status" value="1"/>
</dbReference>
<feature type="compositionally biased region" description="Polar residues" evidence="10">
    <location>
        <begin position="976"/>
        <end position="997"/>
    </location>
</feature>
<feature type="domain" description="PDZ" evidence="15">
    <location>
        <begin position="1572"/>
        <end position="1660"/>
    </location>
</feature>
<dbReference type="Pfam" id="PF00373">
    <property type="entry name" value="FERM_M"/>
    <property type="match status" value="1"/>
</dbReference>
<keyword evidence="11" id="KW-1133">Transmembrane helix</keyword>
<evidence type="ECO:0000259" key="12">
    <source>
        <dbReference type="PROSITE" id="PS50055"/>
    </source>
</evidence>
<evidence type="ECO:0000256" key="5">
    <source>
        <dbReference type="ARBA" id="ARBA00022737"/>
    </source>
</evidence>
<evidence type="ECO:0000256" key="11">
    <source>
        <dbReference type="SAM" id="Phobius"/>
    </source>
</evidence>
<dbReference type="Gene3D" id="3.10.20.90">
    <property type="entry name" value="Phosphatidylinositol 3-kinase Catalytic Subunit, Chain A, domain 1"/>
    <property type="match status" value="1"/>
</dbReference>
<dbReference type="InterPro" id="IPR019748">
    <property type="entry name" value="FERM_central"/>
</dbReference>
<dbReference type="Bgee" id="ENSORLG00000006294">
    <property type="expression patterns" value="Expressed in blastula and 13 other cell types or tissues"/>
</dbReference>
<feature type="compositionally biased region" description="Polar residues" evidence="10">
    <location>
        <begin position="1746"/>
        <end position="1762"/>
    </location>
</feature>
<feature type="region of interest" description="Disordered" evidence="10">
    <location>
        <begin position="1535"/>
        <end position="1557"/>
    </location>
</feature>
<evidence type="ECO:0000256" key="6">
    <source>
        <dbReference type="ARBA" id="ARBA00023212"/>
    </source>
</evidence>
<dbReference type="STRING" id="8090.ENSORLP00000034586"/>
<dbReference type="GO" id="GO:0036312">
    <property type="term" value="F:phosphatidylinositol 3-kinase regulatory subunit binding"/>
    <property type="evidence" value="ECO:0000318"/>
    <property type="project" value="GO_Central"/>
</dbReference>
<feature type="domain" description="PDZ" evidence="15">
    <location>
        <begin position="2067"/>
        <end position="2147"/>
    </location>
</feature>